<gene>
    <name evidence="1" type="ORF">UFOVP820_16</name>
</gene>
<organism evidence="1">
    <name type="scientific">uncultured Caudovirales phage</name>
    <dbReference type="NCBI Taxonomy" id="2100421"/>
    <lineage>
        <taxon>Viruses</taxon>
        <taxon>Duplodnaviria</taxon>
        <taxon>Heunggongvirae</taxon>
        <taxon>Uroviricota</taxon>
        <taxon>Caudoviricetes</taxon>
        <taxon>Peduoviridae</taxon>
        <taxon>Maltschvirus</taxon>
        <taxon>Maltschvirus maltsch</taxon>
    </lineage>
</organism>
<evidence type="ECO:0000313" key="1">
    <source>
        <dbReference type="EMBL" id="CAB4165139.1"/>
    </source>
</evidence>
<proteinExistence type="predicted"/>
<dbReference type="Pfam" id="PF23977">
    <property type="entry name" value="Pam3_Gp34"/>
    <property type="match status" value="1"/>
</dbReference>
<dbReference type="InterPro" id="IPR056957">
    <property type="entry name" value="Pam3_Gp34-like"/>
</dbReference>
<sequence length="263" mass="29027">MTNELTESKNFAVGAALDAEFLADAGRGFEEANKDAYAVPFLRVLQDLSPQVKKKMAGYIPGAEPGMLLNTVTQEVMRAVRVIPCYFQQTYIEWVPRDKGGGLAAVHAPGAPILNTAIREGNRTVLPNGNEIMDTRSHFVLLLKEDGTYEQALLSMSSTQLKVSRRWMSQMRSAMVEVRGTMVQAPMYAFSYLISSEEEANDQGSWYSFSVKERQQVQSIELYRAAKAFGSMMASGSSKVNYADLQTAPVSETPADLDNEIEA</sequence>
<protein>
    <submittedName>
        <fullName evidence="1">Uncharacterized protein</fullName>
    </submittedName>
</protein>
<accession>A0A6J5P006</accession>
<name>A0A6J5P006_9CAUD</name>
<dbReference type="EMBL" id="LR796771">
    <property type="protein sequence ID" value="CAB4165139.1"/>
    <property type="molecule type" value="Genomic_DNA"/>
</dbReference>
<reference evidence="1" key="1">
    <citation type="submission" date="2020-04" db="EMBL/GenBank/DDBJ databases">
        <authorList>
            <person name="Chiriac C."/>
            <person name="Salcher M."/>
            <person name="Ghai R."/>
            <person name="Kavagutti S V."/>
        </authorList>
    </citation>
    <scope>NUCLEOTIDE SEQUENCE</scope>
</reference>